<accession>A0A0P1EIE7</accession>
<dbReference type="AlphaFoldDB" id="A0A0P1EIE7"/>
<sequence length="30" mass="3622">MMSIAKMGHWVNESSQFFNLSHMWILRRPS</sequence>
<organism evidence="1 2">
    <name type="scientific">Ruegeria atlantica</name>
    <dbReference type="NCBI Taxonomy" id="81569"/>
    <lineage>
        <taxon>Bacteria</taxon>
        <taxon>Pseudomonadati</taxon>
        <taxon>Pseudomonadota</taxon>
        <taxon>Alphaproteobacteria</taxon>
        <taxon>Rhodobacterales</taxon>
        <taxon>Roseobacteraceae</taxon>
        <taxon>Ruegeria</taxon>
    </lineage>
</organism>
<evidence type="ECO:0000313" key="2">
    <source>
        <dbReference type="Proteomes" id="UP000050783"/>
    </source>
</evidence>
<protein>
    <submittedName>
        <fullName evidence="1">Uncharacterized protein</fullName>
    </submittedName>
</protein>
<gene>
    <name evidence="1" type="ORF">RUA4292_04457</name>
</gene>
<proteinExistence type="predicted"/>
<dbReference type="Proteomes" id="UP000050783">
    <property type="component" value="Unassembled WGS sequence"/>
</dbReference>
<reference evidence="1 2" key="1">
    <citation type="submission" date="2015-09" db="EMBL/GenBank/DDBJ databases">
        <authorList>
            <consortium name="Swine Surveillance"/>
        </authorList>
    </citation>
    <scope>NUCLEOTIDE SEQUENCE [LARGE SCALE GENOMIC DNA]</scope>
    <source>
        <strain evidence="1 2">CECT 4292</strain>
    </source>
</reference>
<evidence type="ECO:0000313" key="1">
    <source>
        <dbReference type="EMBL" id="CUH50249.1"/>
    </source>
</evidence>
<name>A0A0P1EIE7_9RHOB</name>
<dbReference type="EMBL" id="CYPU01000073">
    <property type="protein sequence ID" value="CUH50249.1"/>
    <property type="molecule type" value="Genomic_DNA"/>
</dbReference>